<dbReference type="EMBL" id="CAXAMN010007825">
    <property type="protein sequence ID" value="CAK9023065.1"/>
    <property type="molecule type" value="Genomic_DNA"/>
</dbReference>
<dbReference type="Gene3D" id="2.30.42.10">
    <property type="match status" value="1"/>
</dbReference>
<evidence type="ECO:0000313" key="2">
    <source>
        <dbReference type="Proteomes" id="UP001642484"/>
    </source>
</evidence>
<dbReference type="SUPFAM" id="SSF50156">
    <property type="entry name" value="PDZ domain-like"/>
    <property type="match status" value="1"/>
</dbReference>
<evidence type="ECO:0000313" key="1">
    <source>
        <dbReference type="EMBL" id="CAK9023065.1"/>
    </source>
</evidence>
<proteinExistence type="predicted"/>
<organism evidence="1 2">
    <name type="scientific">Durusdinium trenchii</name>
    <dbReference type="NCBI Taxonomy" id="1381693"/>
    <lineage>
        <taxon>Eukaryota</taxon>
        <taxon>Sar</taxon>
        <taxon>Alveolata</taxon>
        <taxon>Dinophyceae</taxon>
        <taxon>Suessiales</taxon>
        <taxon>Symbiodiniaceae</taxon>
        <taxon>Durusdinium</taxon>
    </lineage>
</organism>
<dbReference type="InterPro" id="IPR001478">
    <property type="entry name" value="PDZ"/>
</dbReference>
<comment type="caution">
    <text evidence="1">The sequence shown here is derived from an EMBL/GenBank/DDBJ whole genome shotgun (WGS) entry which is preliminary data.</text>
</comment>
<keyword evidence="2" id="KW-1185">Reference proteome</keyword>
<sequence>MFCATCCAGPDNGELDLSAKPLVEAKGVLSKDQVKPDSSVFEVKLTFEGRSHGLNIDTANDEQAIVKDVSSAALTWNRTAPDWHQIKASDLILKVNGEAVTGETVHNKLADAGPEATLTLQHAVERNLTLQKPGQLGITVKFAKSSHGIWIATLAPGLVQDWNDKHPDQCVAVNDRILSASRISPSKRCAVADVWCGQDPSRRIVNIERMRKRK</sequence>
<accession>A0ABP0K8G0</accession>
<gene>
    <name evidence="1" type="ORF">CCMP2556_LOCUS15092</name>
</gene>
<name>A0ABP0K8G0_9DINO</name>
<dbReference type="InterPro" id="IPR036034">
    <property type="entry name" value="PDZ_sf"/>
</dbReference>
<dbReference type="Proteomes" id="UP001642484">
    <property type="component" value="Unassembled WGS sequence"/>
</dbReference>
<protein>
    <submittedName>
        <fullName evidence="1">Uncharacterized protein</fullName>
    </submittedName>
</protein>
<dbReference type="PROSITE" id="PS50106">
    <property type="entry name" value="PDZ"/>
    <property type="match status" value="1"/>
</dbReference>
<reference evidence="1 2" key="1">
    <citation type="submission" date="2024-02" db="EMBL/GenBank/DDBJ databases">
        <authorList>
            <person name="Chen Y."/>
            <person name="Shah S."/>
            <person name="Dougan E. K."/>
            <person name="Thang M."/>
            <person name="Chan C."/>
        </authorList>
    </citation>
    <scope>NUCLEOTIDE SEQUENCE [LARGE SCALE GENOMIC DNA]</scope>
</reference>